<evidence type="ECO:0000313" key="3">
    <source>
        <dbReference type="Proteomes" id="UP000305064"/>
    </source>
</evidence>
<feature type="chain" id="PRO_5044090334" evidence="1">
    <location>
        <begin position="20"/>
        <end position="175"/>
    </location>
</feature>
<name>A0A4S9PTC9_AURPU</name>
<dbReference type="Proteomes" id="UP000305064">
    <property type="component" value="Unassembled WGS sequence"/>
</dbReference>
<keyword evidence="1" id="KW-0732">Signal</keyword>
<organism evidence="2 3">
    <name type="scientific">Aureobasidium pullulans</name>
    <name type="common">Black yeast</name>
    <name type="synonym">Pullularia pullulans</name>
    <dbReference type="NCBI Taxonomy" id="5580"/>
    <lineage>
        <taxon>Eukaryota</taxon>
        <taxon>Fungi</taxon>
        <taxon>Dikarya</taxon>
        <taxon>Ascomycota</taxon>
        <taxon>Pezizomycotina</taxon>
        <taxon>Dothideomycetes</taxon>
        <taxon>Dothideomycetidae</taxon>
        <taxon>Dothideales</taxon>
        <taxon>Saccotheciaceae</taxon>
        <taxon>Aureobasidium</taxon>
    </lineage>
</organism>
<proteinExistence type="predicted"/>
<gene>
    <name evidence="2" type="ORF">D6C94_05162</name>
</gene>
<evidence type="ECO:0000256" key="1">
    <source>
        <dbReference type="SAM" id="SignalP"/>
    </source>
</evidence>
<accession>A0A4S9PTC9</accession>
<dbReference type="EMBL" id="QZBJ01000031">
    <property type="protein sequence ID" value="THY74129.1"/>
    <property type="molecule type" value="Genomic_DNA"/>
</dbReference>
<sequence length="175" mass="19361">MYFIIYYVLITFLLSLASAADKAYIVTINLSSGASEWTTLTPNRIPADNAALIDVLQAARNVLEATSADNAYISVVALPWEIRTYKLDEVVINAISGASLLDPRLEEIPRLTMIETRHVVQIAYGFDLPRNLGLPMNFDWSAKVEPLILHIEFFGKLGGVFVSLARCSSISPSER</sequence>
<feature type="signal peptide" evidence="1">
    <location>
        <begin position="1"/>
        <end position="19"/>
    </location>
</feature>
<protein>
    <submittedName>
        <fullName evidence="2">Uncharacterized protein</fullName>
    </submittedName>
</protein>
<reference evidence="2 3" key="1">
    <citation type="submission" date="2018-10" db="EMBL/GenBank/DDBJ databases">
        <title>Fifty Aureobasidium pullulans genomes reveal a recombining polyextremotolerant generalist.</title>
        <authorList>
            <person name="Gostincar C."/>
            <person name="Turk M."/>
            <person name="Zajc J."/>
            <person name="Gunde-Cimerman N."/>
        </authorList>
    </citation>
    <scope>NUCLEOTIDE SEQUENCE [LARGE SCALE GENOMIC DNA]</scope>
    <source>
        <strain evidence="2 3">EXF-4256</strain>
    </source>
</reference>
<dbReference type="AlphaFoldDB" id="A0A4S9PTC9"/>
<comment type="caution">
    <text evidence="2">The sequence shown here is derived from an EMBL/GenBank/DDBJ whole genome shotgun (WGS) entry which is preliminary data.</text>
</comment>
<evidence type="ECO:0000313" key="2">
    <source>
        <dbReference type="EMBL" id="THY74129.1"/>
    </source>
</evidence>